<accession>A0ACC0CCH8</accession>
<proteinExistence type="predicted"/>
<gene>
    <name evidence="1" type="ORF">M9H77_03785</name>
</gene>
<dbReference type="Proteomes" id="UP001060085">
    <property type="component" value="Linkage Group LG01"/>
</dbReference>
<evidence type="ECO:0000313" key="1">
    <source>
        <dbReference type="EMBL" id="KAI5682557.1"/>
    </source>
</evidence>
<organism evidence="1 2">
    <name type="scientific">Catharanthus roseus</name>
    <name type="common">Madagascar periwinkle</name>
    <name type="synonym">Vinca rosea</name>
    <dbReference type="NCBI Taxonomy" id="4058"/>
    <lineage>
        <taxon>Eukaryota</taxon>
        <taxon>Viridiplantae</taxon>
        <taxon>Streptophyta</taxon>
        <taxon>Embryophyta</taxon>
        <taxon>Tracheophyta</taxon>
        <taxon>Spermatophyta</taxon>
        <taxon>Magnoliopsida</taxon>
        <taxon>eudicotyledons</taxon>
        <taxon>Gunneridae</taxon>
        <taxon>Pentapetalae</taxon>
        <taxon>asterids</taxon>
        <taxon>lamiids</taxon>
        <taxon>Gentianales</taxon>
        <taxon>Apocynaceae</taxon>
        <taxon>Rauvolfioideae</taxon>
        <taxon>Vinceae</taxon>
        <taxon>Catharanthinae</taxon>
        <taxon>Catharanthus</taxon>
    </lineage>
</organism>
<dbReference type="EMBL" id="CM044701">
    <property type="protein sequence ID" value="KAI5682557.1"/>
    <property type="molecule type" value="Genomic_DNA"/>
</dbReference>
<evidence type="ECO:0000313" key="2">
    <source>
        <dbReference type="Proteomes" id="UP001060085"/>
    </source>
</evidence>
<sequence length="254" mass="29343">MAITKDDDTVNDGQGDQSSRQEDDLMGKGQIAAITRSTTPNIPFTPQQKAFIMSLFGMDIPSAPNSDPSYRVGMDFTAIAGQRDCPSSAQRSRDIWSLELPHKIHHFAWCVYNGVLATNFNLHRRMRDMDPQCSLCGRVEETEVHLLLQCSVVREVWQVELVRHLDPMHIKEDELRRGIMLCRGIWWGRYFVVHERNIFPTRNIVAEVMVMFQGLEFVASVINGHEDRRNVMAEDQQKWEPPPLDWWKINYDAS</sequence>
<reference evidence="2" key="1">
    <citation type="journal article" date="2023" name="Nat. Plants">
        <title>Single-cell RNA sequencing provides a high-resolution roadmap for understanding the multicellular compartmentation of specialized metabolism.</title>
        <authorList>
            <person name="Sun S."/>
            <person name="Shen X."/>
            <person name="Li Y."/>
            <person name="Li Y."/>
            <person name="Wang S."/>
            <person name="Li R."/>
            <person name="Zhang H."/>
            <person name="Shen G."/>
            <person name="Guo B."/>
            <person name="Wei J."/>
            <person name="Xu J."/>
            <person name="St-Pierre B."/>
            <person name="Chen S."/>
            <person name="Sun C."/>
        </authorList>
    </citation>
    <scope>NUCLEOTIDE SEQUENCE [LARGE SCALE GENOMIC DNA]</scope>
</reference>
<name>A0ACC0CCH8_CATRO</name>
<comment type="caution">
    <text evidence="1">The sequence shown here is derived from an EMBL/GenBank/DDBJ whole genome shotgun (WGS) entry which is preliminary data.</text>
</comment>
<keyword evidence="2" id="KW-1185">Reference proteome</keyword>
<protein>
    <submittedName>
        <fullName evidence="1">Uncharacterized protein</fullName>
    </submittedName>
</protein>